<feature type="domain" description="Cyclin-like" evidence="3">
    <location>
        <begin position="276"/>
        <end position="361"/>
    </location>
</feature>
<feature type="domain" description="Cyclin-like" evidence="3">
    <location>
        <begin position="106"/>
        <end position="261"/>
    </location>
</feature>
<evidence type="ECO:0000256" key="1">
    <source>
        <dbReference type="RuleBase" id="RU000383"/>
    </source>
</evidence>
<reference evidence="5" key="1">
    <citation type="journal article" date="2013" name="Genome Announc.">
        <title>Genome sequence of the basidiomycetous yeast Pseudozyma antarctica T-34, a producer of the glycolipid biosurfactants mannosylerythritol lipids.</title>
        <authorList>
            <person name="Morita T."/>
            <person name="Koike H."/>
            <person name="Koyama Y."/>
            <person name="Hagiwara H."/>
            <person name="Ito E."/>
            <person name="Fukuoka T."/>
            <person name="Imura T."/>
            <person name="Machida M."/>
            <person name="Kitamoto D."/>
        </authorList>
    </citation>
    <scope>NUCLEOTIDE SEQUENCE [LARGE SCALE GENOMIC DNA]</scope>
    <source>
        <strain evidence="5">T-34</strain>
    </source>
</reference>
<protein>
    <submittedName>
        <fullName evidence="4">CDK9 kinase-activating protein cyclin T</fullName>
    </submittedName>
</protein>
<feature type="region of interest" description="Disordered" evidence="2">
    <location>
        <begin position="331"/>
        <end position="351"/>
    </location>
</feature>
<dbReference type="EMBL" id="DF196793">
    <property type="protein sequence ID" value="GAC77602.1"/>
    <property type="molecule type" value="Genomic_DNA"/>
</dbReference>
<dbReference type="SMART" id="SM00385">
    <property type="entry name" value="CYCLIN"/>
    <property type="match status" value="2"/>
</dbReference>
<dbReference type="OrthoDB" id="25002at2759"/>
<dbReference type="GO" id="GO:0016301">
    <property type="term" value="F:kinase activity"/>
    <property type="evidence" value="ECO:0007669"/>
    <property type="project" value="UniProtKB-KW"/>
</dbReference>
<dbReference type="Proteomes" id="UP000011976">
    <property type="component" value="Unassembled WGS sequence"/>
</dbReference>
<keyword evidence="4" id="KW-0418">Kinase</keyword>
<feature type="region of interest" description="Disordered" evidence="2">
    <location>
        <begin position="433"/>
        <end position="474"/>
    </location>
</feature>
<feature type="compositionally biased region" description="Low complexity" evidence="2">
    <location>
        <begin position="433"/>
        <end position="448"/>
    </location>
</feature>
<dbReference type="SUPFAM" id="SSF47954">
    <property type="entry name" value="Cyclin-like"/>
    <property type="match status" value="2"/>
</dbReference>
<dbReference type="GO" id="GO:0016538">
    <property type="term" value="F:cyclin-dependent protein serine/threonine kinase regulator activity"/>
    <property type="evidence" value="ECO:0007669"/>
    <property type="project" value="InterPro"/>
</dbReference>
<dbReference type="PANTHER" id="PTHR10026">
    <property type="entry name" value="CYCLIN"/>
    <property type="match status" value="1"/>
</dbReference>
<dbReference type="STRING" id="1151754.M9MJ67"/>
<evidence type="ECO:0000256" key="2">
    <source>
        <dbReference type="SAM" id="MobiDB-lite"/>
    </source>
</evidence>
<dbReference type="Pfam" id="PF00134">
    <property type="entry name" value="Cyclin_N"/>
    <property type="match status" value="1"/>
</dbReference>
<dbReference type="InterPro" id="IPR013763">
    <property type="entry name" value="Cyclin-like_dom"/>
</dbReference>
<accession>M9MJ67</accession>
<dbReference type="InterPro" id="IPR043198">
    <property type="entry name" value="Cyclin/Ssn8"/>
</dbReference>
<dbReference type="InterPro" id="IPR036915">
    <property type="entry name" value="Cyclin-like_sf"/>
</dbReference>
<name>M9MJ67_PSEA3</name>
<dbReference type="GO" id="GO:0006357">
    <property type="term" value="P:regulation of transcription by RNA polymerase II"/>
    <property type="evidence" value="ECO:0007669"/>
    <property type="project" value="InterPro"/>
</dbReference>
<feature type="region of interest" description="Disordered" evidence="2">
    <location>
        <begin position="1"/>
        <end position="35"/>
    </location>
</feature>
<dbReference type="InterPro" id="IPR006671">
    <property type="entry name" value="Cyclin_N"/>
</dbReference>
<comment type="similarity">
    <text evidence="1">Belongs to the cyclin family.</text>
</comment>
<dbReference type="Gene3D" id="1.10.472.10">
    <property type="entry name" value="Cyclin-like"/>
    <property type="match status" value="2"/>
</dbReference>
<gene>
    <name evidence="4" type="ORF">PANT_27d00031</name>
</gene>
<keyword evidence="1" id="KW-0195">Cyclin</keyword>
<organism evidence="4 5">
    <name type="scientific">Pseudozyma antarctica (strain T-34)</name>
    <name type="common">Yeast</name>
    <name type="synonym">Candida antarctica</name>
    <dbReference type="NCBI Taxonomy" id="1151754"/>
    <lineage>
        <taxon>Eukaryota</taxon>
        <taxon>Fungi</taxon>
        <taxon>Dikarya</taxon>
        <taxon>Basidiomycota</taxon>
        <taxon>Ustilaginomycotina</taxon>
        <taxon>Ustilaginomycetes</taxon>
        <taxon>Ustilaginales</taxon>
        <taxon>Ustilaginaceae</taxon>
        <taxon>Moesziomyces</taxon>
    </lineage>
</organism>
<keyword evidence="4" id="KW-0808">Transferase</keyword>
<sequence>MPAQSQGRTLAAERSGGWANPPRPVPNFGSQQTPSYDIQDSGVKNVVWQDSALGQTAAAVEEPMLIPTFAHLPYFTAIQLETLYARQRGQRMSASTWQTNRDIATGFIQSVASRLGFPQRTTATAQQIYQRFHLFYPPSDFVLHETAVASLFVAAKLNDTHKKPRDILLASYALRYPQYVRGGSSDVPLPSTSKDALNTDELTFPTLAGQKRKHAVTTASDASASRPLAMPIGSVAESDIDPNVLEGERKRLLTLEKLILESLCFNFHSSAHTALKMVIKLGRKSNMPKSFIRTAWKVAADMFRTSAPMQYPPNVIAAAALYAAALLARPPSRPTSTNSEERPEDAPQADDADPMQAFLASIRAASASATPPTTDADAAVPVPLSEMAPQCDASLHVHVEDVEESVHELLDLYLACAAQLPPSLYMASAQGAGVGGSAAATPSPLSPADHVDVYNASPSSSAGLSDPAPQPANARRKLKQYEYSPPPFGLVEWLNSSRCSQLQGQVDKGLARKNASADPTLPTKEFSALLTDLKIYLRGIEYDRQRADDAFLADLGIVAQINVLPQQGAAGMEAATPSGAVGAAQSVAIELQPMTGARADALASLDKERMQVVQGIQRRKLVSALRVTFVEPGIERRPPPHSQRPPLANATTPADATSVKRRIENAKRYLF</sequence>
<proteinExistence type="inferred from homology"/>
<dbReference type="AlphaFoldDB" id="M9MJ67"/>
<evidence type="ECO:0000313" key="5">
    <source>
        <dbReference type="Proteomes" id="UP000011976"/>
    </source>
</evidence>
<feature type="region of interest" description="Disordered" evidence="2">
    <location>
        <begin position="633"/>
        <end position="657"/>
    </location>
</feature>
<evidence type="ECO:0000313" key="4">
    <source>
        <dbReference type="EMBL" id="GAC77602.1"/>
    </source>
</evidence>
<evidence type="ECO:0000259" key="3">
    <source>
        <dbReference type="SMART" id="SM00385"/>
    </source>
</evidence>